<evidence type="ECO:0000259" key="5">
    <source>
        <dbReference type="Pfam" id="PF00496"/>
    </source>
</evidence>
<evidence type="ECO:0000256" key="3">
    <source>
        <dbReference type="ARBA" id="ARBA00022729"/>
    </source>
</evidence>
<evidence type="ECO:0000256" key="2">
    <source>
        <dbReference type="ARBA" id="ARBA00005695"/>
    </source>
</evidence>
<feature type="domain" description="Solute-binding protein family 5" evidence="5">
    <location>
        <begin position="81"/>
        <end position="437"/>
    </location>
</feature>
<evidence type="ECO:0000313" key="7">
    <source>
        <dbReference type="Proteomes" id="UP000242447"/>
    </source>
</evidence>
<sequence length="526" mass="58649">MITRRSLNKLLLGASALAYTGLLTRPAAAQAPDVLKIAVDSLWQTMSPVTGFATSSARIYCNFYERFTSVDYLADPNGSVVVNHLAESFERNGNIWTVKMREGVMFHNGVEMTAEDAAFTLSEERYRAVDAYEPRGATFTEGFVRVEAIDKYTIEIETASEDPHVPAKLSSVAGIIVPKAYYLEKGVDGFGQEPIGTGPYKVTTFRSGEIMVLEAFDGYWGSETASVPRMEWHVVPEFAARMAGVVSGEFHMMAGIPTDQEAQVASYDGVEVTSVPFTSYAAVAFNTLPDPVDNPLVDARLRYAMVQAVDMDLIVQALFGDTTFHPAVPFNFPEYGDFYEPDLKSNLPYDPEAARALVEQTDYNGQPLIWHITRGFYPNYETAAEIMVQQWAEVGINVEMRVLDNFSMVYQRPFHLMNFANATAFIPGDPYQPLWLDWNPEANRSRADWKTWAPSEAYIAAGARFNAALSFEERFAAYKEMSAAWQEVTPALFMWRQVGSFALRSGINWTPAGAEMRLFGGYLSFA</sequence>
<dbReference type="GO" id="GO:1904680">
    <property type="term" value="F:peptide transmembrane transporter activity"/>
    <property type="evidence" value="ECO:0007669"/>
    <property type="project" value="TreeGrafter"/>
</dbReference>
<geneLocation type="plasmid" evidence="6">
    <name>unnamed1</name>
</geneLocation>
<keyword evidence="6" id="KW-0614">Plasmid</keyword>
<dbReference type="InterPro" id="IPR006311">
    <property type="entry name" value="TAT_signal"/>
</dbReference>
<evidence type="ECO:0000313" key="6">
    <source>
        <dbReference type="EMBL" id="ARO15849.1"/>
    </source>
</evidence>
<protein>
    <submittedName>
        <fullName evidence="6">Peptide/nickel transport system substrate-binding protein</fullName>
    </submittedName>
</protein>
<dbReference type="GO" id="GO:0043190">
    <property type="term" value="C:ATP-binding cassette (ABC) transporter complex"/>
    <property type="evidence" value="ECO:0007669"/>
    <property type="project" value="InterPro"/>
</dbReference>
<dbReference type="GO" id="GO:0015833">
    <property type="term" value="P:peptide transport"/>
    <property type="evidence" value="ECO:0007669"/>
    <property type="project" value="TreeGrafter"/>
</dbReference>
<organism evidence="6 7">
    <name type="scientific">Ketogulonicigenium robustum</name>
    <dbReference type="NCBI Taxonomy" id="92947"/>
    <lineage>
        <taxon>Bacteria</taxon>
        <taxon>Pseudomonadati</taxon>
        <taxon>Pseudomonadota</taxon>
        <taxon>Alphaproteobacteria</taxon>
        <taxon>Rhodobacterales</taxon>
        <taxon>Roseobacteraceae</taxon>
        <taxon>Ketogulonicigenium</taxon>
    </lineage>
</organism>
<dbReference type="Gene3D" id="3.40.190.10">
    <property type="entry name" value="Periplasmic binding protein-like II"/>
    <property type="match status" value="1"/>
</dbReference>
<reference evidence="6 7" key="1">
    <citation type="submission" date="2017-02" db="EMBL/GenBank/DDBJ databases">
        <title>Ketogulonicigenium robustum SPU B003 Genome sequencing and assembly.</title>
        <authorList>
            <person name="Li Y."/>
            <person name="Liu L."/>
            <person name="Wang C."/>
            <person name="Zhang M."/>
            <person name="Zhang T."/>
            <person name="Zhang Y."/>
        </authorList>
    </citation>
    <scope>NUCLEOTIDE SEQUENCE [LARGE SCALE GENOMIC DNA]</scope>
    <source>
        <strain evidence="6 7">SPU_B003</strain>
        <plasmid evidence="6 7">unnamed1</plasmid>
    </source>
</reference>
<dbReference type="InterPro" id="IPR030678">
    <property type="entry name" value="Peptide/Ni-bd"/>
</dbReference>
<dbReference type="PIRSF" id="PIRSF002741">
    <property type="entry name" value="MppA"/>
    <property type="match status" value="1"/>
</dbReference>
<proteinExistence type="inferred from homology"/>
<dbReference type="Gene3D" id="3.10.105.10">
    <property type="entry name" value="Dipeptide-binding Protein, Domain 3"/>
    <property type="match status" value="1"/>
</dbReference>
<dbReference type="PROSITE" id="PS51318">
    <property type="entry name" value="TAT"/>
    <property type="match status" value="1"/>
</dbReference>
<dbReference type="PANTHER" id="PTHR30290:SF38">
    <property type="entry name" value="D,D-DIPEPTIDE-BINDING PERIPLASMIC PROTEIN DDPA-RELATED"/>
    <property type="match status" value="1"/>
</dbReference>
<evidence type="ECO:0000256" key="4">
    <source>
        <dbReference type="SAM" id="SignalP"/>
    </source>
</evidence>
<dbReference type="Gene3D" id="3.90.76.10">
    <property type="entry name" value="Dipeptide-binding Protein, Domain 1"/>
    <property type="match status" value="1"/>
</dbReference>
<dbReference type="KEGG" id="kro:BVG79_p1000047"/>
<dbReference type="InterPro" id="IPR000914">
    <property type="entry name" value="SBP_5_dom"/>
</dbReference>
<dbReference type="SUPFAM" id="SSF53850">
    <property type="entry name" value="Periplasmic binding protein-like II"/>
    <property type="match status" value="1"/>
</dbReference>
<comment type="similarity">
    <text evidence="2">Belongs to the bacterial solute-binding protein 5 family.</text>
</comment>
<dbReference type="RefSeq" id="WP_085787437.1">
    <property type="nucleotide sequence ID" value="NZ_CP019938.1"/>
</dbReference>
<comment type="subcellular location">
    <subcellularLocation>
        <location evidence="1">Periplasm</location>
    </subcellularLocation>
</comment>
<dbReference type="Proteomes" id="UP000242447">
    <property type="component" value="Plasmid unnamed1"/>
</dbReference>
<dbReference type="OrthoDB" id="9803988at2"/>
<dbReference type="PANTHER" id="PTHR30290">
    <property type="entry name" value="PERIPLASMIC BINDING COMPONENT OF ABC TRANSPORTER"/>
    <property type="match status" value="1"/>
</dbReference>
<dbReference type="EMBL" id="CP019938">
    <property type="protein sequence ID" value="ARO15849.1"/>
    <property type="molecule type" value="Genomic_DNA"/>
</dbReference>
<name>A0A1W6P343_9RHOB</name>
<dbReference type="Pfam" id="PF00496">
    <property type="entry name" value="SBP_bac_5"/>
    <property type="match status" value="1"/>
</dbReference>
<dbReference type="GO" id="GO:0030288">
    <property type="term" value="C:outer membrane-bounded periplasmic space"/>
    <property type="evidence" value="ECO:0007669"/>
    <property type="project" value="UniProtKB-ARBA"/>
</dbReference>
<accession>A0A1W6P343</accession>
<feature type="signal peptide" evidence="4">
    <location>
        <begin position="1"/>
        <end position="29"/>
    </location>
</feature>
<dbReference type="InterPro" id="IPR039424">
    <property type="entry name" value="SBP_5"/>
</dbReference>
<keyword evidence="3 4" id="KW-0732">Signal</keyword>
<keyword evidence="7" id="KW-1185">Reference proteome</keyword>
<feature type="chain" id="PRO_5010876123" evidence="4">
    <location>
        <begin position="30"/>
        <end position="526"/>
    </location>
</feature>
<dbReference type="AlphaFoldDB" id="A0A1W6P343"/>
<gene>
    <name evidence="6" type="primary">ddpA</name>
    <name evidence="6" type="ORF">BVG79_p1000047</name>
</gene>
<evidence type="ECO:0000256" key="1">
    <source>
        <dbReference type="ARBA" id="ARBA00004418"/>
    </source>
</evidence>